<sequence length="87" mass="10302">MKNIKVELESIIFNVMLPESQAFLDELNEEINNGNEEKEIIEAKKDVVSFIEELNQILKLIEEKKLSNKDAKDMYKKIRNMIDEHKH</sequence>
<proteinExistence type="predicted"/>
<accession>A0A6M8NNU9</accession>
<dbReference type="Proteomes" id="UP000290378">
    <property type="component" value="Unassembled WGS sequence"/>
</dbReference>
<evidence type="ECO:0000313" key="1">
    <source>
        <dbReference type="EMBL" id="RXI41975.1"/>
    </source>
</evidence>
<reference evidence="1 2" key="1">
    <citation type="submission" date="2017-09" db="EMBL/GenBank/DDBJ databases">
        <title>Genomics of the genus Arcobacter.</title>
        <authorList>
            <person name="Perez-Cataluna A."/>
            <person name="Figueras M.J."/>
            <person name="Salas-Masso N."/>
        </authorList>
    </citation>
    <scope>NUCLEOTIDE SEQUENCE [LARGE SCALE GENOMIC DNA]</scope>
    <source>
        <strain evidence="1 2">CECT 7834</strain>
    </source>
</reference>
<comment type="caution">
    <text evidence="1">The sequence shown here is derived from an EMBL/GenBank/DDBJ whole genome shotgun (WGS) entry which is preliminary data.</text>
</comment>
<gene>
    <name evidence="1" type="ORF">CP963_05260</name>
</gene>
<name>A0A6M8NNU9_9BACT</name>
<dbReference type="RefSeq" id="WP_129013196.1">
    <property type="nucleotide sequence ID" value="NZ_CBCSEI010000005.1"/>
</dbReference>
<evidence type="ECO:0000313" key="2">
    <source>
        <dbReference type="Proteomes" id="UP000290378"/>
    </source>
</evidence>
<protein>
    <submittedName>
        <fullName evidence="1">DNA repair protein Rad50</fullName>
    </submittedName>
</protein>
<dbReference type="EMBL" id="NXII01000005">
    <property type="protein sequence ID" value="RXI41975.1"/>
    <property type="molecule type" value="Genomic_DNA"/>
</dbReference>
<organism evidence="1 2">
    <name type="scientific">Arcobacter cloacae</name>
    <dbReference type="NCBI Taxonomy" id="1054034"/>
    <lineage>
        <taxon>Bacteria</taxon>
        <taxon>Pseudomonadati</taxon>
        <taxon>Campylobacterota</taxon>
        <taxon>Epsilonproteobacteria</taxon>
        <taxon>Campylobacterales</taxon>
        <taxon>Arcobacteraceae</taxon>
        <taxon>Arcobacter</taxon>
    </lineage>
</organism>
<dbReference type="AlphaFoldDB" id="A0A6M8NNU9"/>
<keyword evidence="2" id="KW-1185">Reference proteome</keyword>